<reference evidence="1 2" key="1">
    <citation type="submission" date="2015-11" db="EMBL/GenBank/DDBJ databases">
        <title>Exploring the genomic traits of fungus-feeding bacterial genus Collimonas.</title>
        <authorList>
            <person name="Song C."/>
            <person name="Schmidt R."/>
            <person name="de Jager V."/>
            <person name="Krzyzanowska D."/>
            <person name="Jongedijk E."/>
            <person name="Cankar K."/>
            <person name="Beekwilder J."/>
            <person name="van Veen A."/>
            <person name="de Boer W."/>
            <person name="van Veen J.A."/>
            <person name="Garbeva P."/>
        </authorList>
    </citation>
    <scope>NUCLEOTIDE SEQUENCE [LARGE SCALE GENOMIC DNA]</scope>
    <source>
        <strain evidence="1 2">Ter282</strain>
    </source>
</reference>
<gene>
    <name evidence="1" type="ORF">CAter282_3577</name>
</gene>
<proteinExistence type="predicted"/>
<protein>
    <submittedName>
        <fullName evidence="1">Uncharacterized protein</fullName>
    </submittedName>
</protein>
<evidence type="ECO:0000313" key="2">
    <source>
        <dbReference type="Proteomes" id="UP000071778"/>
    </source>
</evidence>
<dbReference type="AlphaFoldDB" id="A0A127QNU9"/>
<keyword evidence="2" id="KW-1185">Reference proteome</keyword>
<sequence length="42" mass="4712">MPKIGPKTKRTGKPFLSFYLTELPALHDARAAVQTCETTYTE</sequence>
<dbReference type="Proteomes" id="UP000071778">
    <property type="component" value="Chromosome"/>
</dbReference>
<evidence type="ECO:0000313" key="1">
    <source>
        <dbReference type="EMBL" id="AMP11262.1"/>
    </source>
</evidence>
<organism evidence="1 2">
    <name type="scientific">Collimonas arenae</name>
    <dbReference type="NCBI Taxonomy" id="279058"/>
    <lineage>
        <taxon>Bacteria</taxon>
        <taxon>Pseudomonadati</taxon>
        <taxon>Pseudomonadota</taxon>
        <taxon>Betaproteobacteria</taxon>
        <taxon>Burkholderiales</taxon>
        <taxon>Oxalobacteraceae</taxon>
        <taxon>Collimonas</taxon>
    </lineage>
</organism>
<name>A0A127QNU9_9BURK</name>
<accession>A0A127QNU9</accession>
<dbReference type="EMBL" id="CP013235">
    <property type="protein sequence ID" value="AMP11262.1"/>
    <property type="molecule type" value="Genomic_DNA"/>
</dbReference>